<protein>
    <recommendedName>
        <fullName evidence="2">Serpin domain-containing protein</fullName>
    </recommendedName>
</protein>
<dbReference type="InterPro" id="IPR000215">
    <property type="entry name" value="Serpin_fam"/>
</dbReference>
<dbReference type="Proteomes" id="UP001642487">
    <property type="component" value="Chromosome 11"/>
</dbReference>
<name>A0ABP0XYM2_9ROSI</name>
<dbReference type="InterPro" id="IPR042178">
    <property type="entry name" value="Serpin_sf_1"/>
</dbReference>
<accession>A0ABP0XYM2</accession>
<dbReference type="Gene3D" id="2.30.39.10">
    <property type="entry name" value="Alpha-1-antitrypsin, domain 1"/>
    <property type="match status" value="2"/>
</dbReference>
<organism evidence="3 4">
    <name type="scientific">Citrullus colocynthis</name>
    <name type="common">colocynth</name>
    <dbReference type="NCBI Taxonomy" id="252529"/>
    <lineage>
        <taxon>Eukaryota</taxon>
        <taxon>Viridiplantae</taxon>
        <taxon>Streptophyta</taxon>
        <taxon>Embryophyta</taxon>
        <taxon>Tracheophyta</taxon>
        <taxon>Spermatophyta</taxon>
        <taxon>Magnoliopsida</taxon>
        <taxon>eudicotyledons</taxon>
        <taxon>Gunneridae</taxon>
        <taxon>Pentapetalae</taxon>
        <taxon>rosids</taxon>
        <taxon>fabids</taxon>
        <taxon>Cucurbitales</taxon>
        <taxon>Cucurbitaceae</taxon>
        <taxon>Benincaseae</taxon>
        <taxon>Citrullus</taxon>
    </lineage>
</organism>
<dbReference type="PANTHER" id="PTHR11461:SF211">
    <property type="entry name" value="GH10112P-RELATED"/>
    <property type="match status" value="1"/>
</dbReference>
<dbReference type="PANTHER" id="PTHR11461">
    <property type="entry name" value="SERINE PROTEASE INHIBITOR, SERPIN"/>
    <property type="match status" value="1"/>
</dbReference>
<dbReference type="SUPFAM" id="SSF56574">
    <property type="entry name" value="Serpins"/>
    <property type="match status" value="1"/>
</dbReference>
<dbReference type="EMBL" id="OZ021745">
    <property type="protein sequence ID" value="CAK9312610.1"/>
    <property type="molecule type" value="Genomic_DNA"/>
</dbReference>
<dbReference type="Pfam" id="PF00079">
    <property type="entry name" value="Serpin"/>
    <property type="match status" value="1"/>
</dbReference>
<dbReference type="InterPro" id="IPR023796">
    <property type="entry name" value="Serpin_dom"/>
</dbReference>
<proteinExistence type="inferred from homology"/>
<evidence type="ECO:0000256" key="1">
    <source>
        <dbReference type="ARBA" id="ARBA00009500"/>
    </source>
</evidence>
<keyword evidence="4" id="KW-1185">Reference proteome</keyword>
<gene>
    <name evidence="3" type="ORF">CITCOLO1_LOCUS4304</name>
</gene>
<evidence type="ECO:0000259" key="2">
    <source>
        <dbReference type="Pfam" id="PF00079"/>
    </source>
</evidence>
<reference evidence="3 4" key="1">
    <citation type="submission" date="2024-03" db="EMBL/GenBank/DDBJ databases">
        <authorList>
            <person name="Gkanogiannis A."/>
            <person name="Becerra Lopez-Lavalle L."/>
        </authorList>
    </citation>
    <scope>NUCLEOTIDE SEQUENCE [LARGE SCALE GENOMIC DNA]</scope>
</reference>
<comment type="similarity">
    <text evidence="1">Belongs to the serpin family.</text>
</comment>
<evidence type="ECO:0000313" key="3">
    <source>
        <dbReference type="EMBL" id="CAK9312610.1"/>
    </source>
</evidence>
<feature type="domain" description="Serpin" evidence="2">
    <location>
        <begin position="37"/>
        <end position="131"/>
    </location>
</feature>
<dbReference type="InterPro" id="IPR036186">
    <property type="entry name" value="Serpin_sf"/>
</dbReference>
<dbReference type="Gene3D" id="3.30.497.10">
    <property type="entry name" value="Antithrombin, subunit I, domain 2"/>
    <property type="match status" value="1"/>
</dbReference>
<dbReference type="InterPro" id="IPR042185">
    <property type="entry name" value="Serpin_sf_2"/>
</dbReference>
<sequence>MLIEKLIGNWRLLRPEICFFFSPAAAANGFRRISTCASLFQVSTPTAREVASEVNTWVRNQTKGLITDIISPVSVDSLTELLLVNALYFKGNWRNEFDASQTKREKFYLGDGSSIKTPFVSSEKKQDIAAYDGFKDGLSCLIEKVDSETGFIDRHIPQRRVEVGEFKIPKFNVSYDYEVSDMC</sequence>
<evidence type="ECO:0000313" key="4">
    <source>
        <dbReference type="Proteomes" id="UP001642487"/>
    </source>
</evidence>